<sequence>MKKSILDLGKTLNKAYQKQINGGDMQATCEDLGWNEYTCPYATSQQRASEGYRRCC</sequence>
<organism evidence="1 2">
    <name type="scientific">Tenacibaculum tangerinum</name>
    <dbReference type="NCBI Taxonomy" id="3038772"/>
    <lineage>
        <taxon>Bacteria</taxon>
        <taxon>Pseudomonadati</taxon>
        <taxon>Bacteroidota</taxon>
        <taxon>Flavobacteriia</taxon>
        <taxon>Flavobacteriales</taxon>
        <taxon>Flavobacteriaceae</taxon>
        <taxon>Tenacibaculum</taxon>
    </lineage>
</organism>
<protein>
    <submittedName>
        <fullName evidence="1">Uncharacterized protein</fullName>
    </submittedName>
</protein>
<reference evidence="1 2" key="1">
    <citation type="submission" date="2023-04" db="EMBL/GenBank/DDBJ databases">
        <title>Tenacibaculum tangerinum sp. nov., isolated from sea tidal flat of South Korea.</title>
        <authorList>
            <person name="Lee S.H."/>
            <person name="Kim J.-J."/>
        </authorList>
    </citation>
    <scope>NUCLEOTIDE SEQUENCE [LARGE SCALE GENOMIC DNA]</scope>
    <source>
        <strain evidence="1 2">GRR-S3-23</strain>
    </source>
</reference>
<accession>A0ABY8L6H3</accession>
<evidence type="ECO:0000313" key="1">
    <source>
        <dbReference type="EMBL" id="WGH76866.1"/>
    </source>
</evidence>
<gene>
    <name evidence="1" type="ORF">P8625_06910</name>
</gene>
<dbReference type="RefSeq" id="WP_279652726.1">
    <property type="nucleotide sequence ID" value="NZ_CP122539.1"/>
</dbReference>
<proteinExistence type="predicted"/>
<name>A0ABY8L6H3_9FLAO</name>
<dbReference type="EMBL" id="CP122539">
    <property type="protein sequence ID" value="WGH76866.1"/>
    <property type="molecule type" value="Genomic_DNA"/>
</dbReference>
<keyword evidence="2" id="KW-1185">Reference proteome</keyword>
<dbReference type="Proteomes" id="UP001232001">
    <property type="component" value="Chromosome"/>
</dbReference>
<evidence type="ECO:0000313" key="2">
    <source>
        <dbReference type="Proteomes" id="UP001232001"/>
    </source>
</evidence>